<reference evidence="1 2" key="1">
    <citation type="journal article" date="2015" name="Genome Announc.">
        <title>Draft Genome of the Euendolithic (true boring) Cyanobacterium Mastigocoleus testarum strain BC008.</title>
        <authorList>
            <person name="Guida B.S."/>
            <person name="Garcia-Pichel F."/>
        </authorList>
    </citation>
    <scope>NUCLEOTIDE SEQUENCE [LARGE SCALE GENOMIC DNA]</scope>
    <source>
        <strain evidence="1 2">BC008</strain>
    </source>
</reference>
<evidence type="ECO:0000313" key="1">
    <source>
        <dbReference type="EMBL" id="KST62437.1"/>
    </source>
</evidence>
<organism evidence="1 2">
    <name type="scientific">Mastigocoleus testarum BC008</name>
    <dbReference type="NCBI Taxonomy" id="371196"/>
    <lineage>
        <taxon>Bacteria</taxon>
        <taxon>Bacillati</taxon>
        <taxon>Cyanobacteriota</taxon>
        <taxon>Cyanophyceae</taxon>
        <taxon>Nostocales</taxon>
        <taxon>Hapalosiphonaceae</taxon>
        <taxon>Mastigocoleus</taxon>
    </lineage>
</organism>
<dbReference type="OrthoDB" id="511610at2"/>
<evidence type="ECO:0000313" key="2">
    <source>
        <dbReference type="Proteomes" id="UP000053372"/>
    </source>
</evidence>
<accession>A0A0V7ZD35</accession>
<dbReference type="AlphaFoldDB" id="A0A0V7ZD35"/>
<sequence length="171" mass="18823">MMNKTLRNILVGTGIAAVGAIGTKAAVDYFQNRGKEEVIDESEGDAEATSPEEVAYATVEESSVQEFLDVSFGDAGRYVPNRPPKIFDYQGEQYMVIWAYDNEQEKNQMLAFKYTDAGRKMIASVGYTGEKTDYNLNLEDTPFAIDVNGNKLQSGQSETEGSEDVDFVLAA</sequence>
<gene>
    <name evidence="1" type="ORF">BC008_09725</name>
</gene>
<protein>
    <submittedName>
        <fullName evidence="1">Uncharacterized protein</fullName>
    </submittedName>
</protein>
<dbReference type="EMBL" id="LMTZ01000156">
    <property type="protein sequence ID" value="KST62437.1"/>
    <property type="molecule type" value="Genomic_DNA"/>
</dbReference>
<name>A0A0V7ZD35_9CYAN</name>
<keyword evidence="2" id="KW-1185">Reference proteome</keyword>
<proteinExistence type="predicted"/>
<dbReference type="Proteomes" id="UP000053372">
    <property type="component" value="Unassembled WGS sequence"/>
</dbReference>
<comment type="caution">
    <text evidence="1">The sequence shown here is derived from an EMBL/GenBank/DDBJ whole genome shotgun (WGS) entry which is preliminary data.</text>
</comment>